<accession>A0ACB9DG47</accession>
<comment type="caution">
    <text evidence="1">The sequence shown here is derived from an EMBL/GenBank/DDBJ whole genome shotgun (WGS) entry which is preliminary data.</text>
</comment>
<gene>
    <name evidence="1" type="ORF">L1987_58614</name>
</gene>
<keyword evidence="2" id="KW-1185">Reference proteome</keyword>
<evidence type="ECO:0000313" key="1">
    <source>
        <dbReference type="EMBL" id="KAI3745500.1"/>
    </source>
</evidence>
<proteinExistence type="predicted"/>
<protein>
    <submittedName>
        <fullName evidence="1">Uncharacterized protein</fullName>
    </submittedName>
</protein>
<dbReference type="EMBL" id="CM042036">
    <property type="protein sequence ID" value="KAI3745500.1"/>
    <property type="molecule type" value="Genomic_DNA"/>
</dbReference>
<name>A0ACB9DG47_9ASTR</name>
<sequence length="66" mass="6958">MMIVVVPGGDGGGDFRRSWVGDTVVLGALWKFTIGTWNQDLRGCHWAGVVICGGGGGLRESVVRVV</sequence>
<evidence type="ECO:0000313" key="2">
    <source>
        <dbReference type="Proteomes" id="UP001056120"/>
    </source>
</evidence>
<organism evidence="1 2">
    <name type="scientific">Smallanthus sonchifolius</name>
    <dbReference type="NCBI Taxonomy" id="185202"/>
    <lineage>
        <taxon>Eukaryota</taxon>
        <taxon>Viridiplantae</taxon>
        <taxon>Streptophyta</taxon>
        <taxon>Embryophyta</taxon>
        <taxon>Tracheophyta</taxon>
        <taxon>Spermatophyta</taxon>
        <taxon>Magnoliopsida</taxon>
        <taxon>eudicotyledons</taxon>
        <taxon>Gunneridae</taxon>
        <taxon>Pentapetalae</taxon>
        <taxon>asterids</taxon>
        <taxon>campanulids</taxon>
        <taxon>Asterales</taxon>
        <taxon>Asteraceae</taxon>
        <taxon>Asteroideae</taxon>
        <taxon>Heliantheae alliance</taxon>
        <taxon>Millerieae</taxon>
        <taxon>Smallanthus</taxon>
    </lineage>
</organism>
<reference evidence="1 2" key="2">
    <citation type="journal article" date="2022" name="Mol. Ecol. Resour.">
        <title>The genomes of chicory, endive, great burdock and yacon provide insights into Asteraceae paleo-polyploidization history and plant inulin production.</title>
        <authorList>
            <person name="Fan W."/>
            <person name="Wang S."/>
            <person name="Wang H."/>
            <person name="Wang A."/>
            <person name="Jiang F."/>
            <person name="Liu H."/>
            <person name="Zhao H."/>
            <person name="Xu D."/>
            <person name="Zhang Y."/>
        </authorList>
    </citation>
    <scope>NUCLEOTIDE SEQUENCE [LARGE SCALE GENOMIC DNA]</scope>
    <source>
        <strain evidence="2">cv. Yunnan</strain>
        <tissue evidence="1">Leaves</tissue>
    </source>
</reference>
<reference evidence="2" key="1">
    <citation type="journal article" date="2022" name="Mol. Ecol. Resour.">
        <title>The genomes of chicory, endive, great burdock and yacon provide insights into Asteraceae palaeo-polyploidization history and plant inulin production.</title>
        <authorList>
            <person name="Fan W."/>
            <person name="Wang S."/>
            <person name="Wang H."/>
            <person name="Wang A."/>
            <person name="Jiang F."/>
            <person name="Liu H."/>
            <person name="Zhao H."/>
            <person name="Xu D."/>
            <person name="Zhang Y."/>
        </authorList>
    </citation>
    <scope>NUCLEOTIDE SEQUENCE [LARGE SCALE GENOMIC DNA]</scope>
    <source>
        <strain evidence="2">cv. Yunnan</strain>
    </source>
</reference>
<dbReference type="Proteomes" id="UP001056120">
    <property type="component" value="Linkage Group LG19"/>
</dbReference>